<dbReference type="GO" id="GO:0000281">
    <property type="term" value="P:mitotic cytokinesis"/>
    <property type="evidence" value="ECO:0007669"/>
    <property type="project" value="TreeGrafter"/>
</dbReference>
<dbReference type="FunFam" id="2.30.29.170:FF:000004">
    <property type="entry name" value="EF-hand domain containing 2"/>
    <property type="match status" value="1"/>
</dbReference>
<evidence type="ECO:0000313" key="9">
    <source>
        <dbReference type="Proteomes" id="UP000319731"/>
    </source>
</evidence>
<keyword evidence="3" id="KW-0963">Cytoplasm</keyword>
<reference evidence="8 9" key="1">
    <citation type="journal article" date="2019" name="Sci. Rep.">
        <title>Comparative genomics of chytrid fungi reveal insights into the obligate biotrophic and pathogenic lifestyle of Synchytrium endobioticum.</title>
        <authorList>
            <person name="van de Vossenberg B.T.L.H."/>
            <person name="Warris S."/>
            <person name="Nguyen H.D.T."/>
            <person name="van Gent-Pelzer M.P.E."/>
            <person name="Joly D.L."/>
            <person name="van de Geest H.C."/>
            <person name="Bonants P.J.M."/>
            <person name="Smith D.S."/>
            <person name="Levesque C.A."/>
            <person name="van der Lee T.A.J."/>
        </authorList>
    </citation>
    <scope>NUCLEOTIDE SEQUENCE [LARGE SCALE GENOMIC DNA]</scope>
    <source>
        <strain evidence="8 9">JEL517</strain>
    </source>
</reference>
<dbReference type="InterPro" id="IPR006602">
    <property type="entry name" value="DM10_dom"/>
</dbReference>
<comment type="caution">
    <text evidence="8">The sequence shown here is derived from an EMBL/GenBank/DDBJ whole genome shotgun (WGS) entry which is preliminary data.</text>
</comment>
<comment type="subcellular location">
    <subcellularLocation>
        <location evidence="1">Cell projection</location>
        <location evidence="1">Cilium</location>
    </subcellularLocation>
    <subcellularLocation>
        <location evidence="2">Cytoplasm</location>
        <location evidence="2">Cytoskeleton</location>
    </subcellularLocation>
</comment>
<dbReference type="Proteomes" id="UP000319731">
    <property type="component" value="Unassembled WGS sequence"/>
</dbReference>
<feature type="domain" description="DM10" evidence="7">
    <location>
        <begin position="104"/>
        <end position="207"/>
    </location>
</feature>
<dbReference type="PANTHER" id="PTHR12086:SF9">
    <property type="entry name" value="EF-HAND DOMAIN-CONTAINING PROTEIN 1"/>
    <property type="match status" value="1"/>
</dbReference>
<dbReference type="STRING" id="1806994.A0A507BRM2"/>
<evidence type="ECO:0000256" key="5">
    <source>
        <dbReference type="ARBA" id="ARBA00023212"/>
    </source>
</evidence>
<feature type="domain" description="DM10" evidence="7">
    <location>
        <begin position="250"/>
        <end position="356"/>
    </location>
</feature>
<dbReference type="Gene3D" id="2.30.29.170">
    <property type="match status" value="3"/>
</dbReference>
<dbReference type="GO" id="GO:0060285">
    <property type="term" value="P:cilium-dependent cell motility"/>
    <property type="evidence" value="ECO:0007669"/>
    <property type="project" value="TreeGrafter"/>
</dbReference>
<evidence type="ECO:0000256" key="3">
    <source>
        <dbReference type="ARBA" id="ARBA00022490"/>
    </source>
</evidence>
<dbReference type="GeneID" id="42005726"/>
<dbReference type="PANTHER" id="PTHR12086">
    <property type="entry name" value="EF-HAND DOMAIN C-TERMINAL CONTAINING PROTEIN"/>
    <property type="match status" value="1"/>
</dbReference>
<protein>
    <recommendedName>
        <fullName evidence="7">DM10 domain-containing protein</fullName>
    </recommendedName>
</protein>
<sequence>MVANTHNTADVPKASIPFLPGNSFGDATKTDFRKAHTLDYKNSYALQKQVRLSIGGVAHQAHIQPSAQDLLQWSGKDPAITYGDKQFHAPKVEPRFVPAYVAFDKVVLRFDAYFKQAVHESREQFHLRRVRILYYLEDDSVAVVEPEFENSGILQGVLIKRQRLPKSSTEYYRARDFNLGINLQIYGRTYRVVNCDKFTEQYMRETENIILNAPEDMPTDQYIVSRERVPRNPSHSVEKHDLLKRFLENDRKVLRFYCVWDDRDSMFGELREFVLHYFLVDDCCEVREVQKPNNGRDPSPILVRRQHLNKDGSANENAEVYTWRDFQIGQSINVLGRKFLLRDCDDYTRRFYQTTLGVSPSSLVAIPVETTPQRVLEPEVPPYNGYGDVEDSLGSCRYLVLKPPKKDFLKALENEHKVLRFVARMDSKHKEDKDRRFVISYRLADDTMTIYEPPQRNAGILGGKFMERKRVLLPGSALSDAEGPKYYKTADLNVGATVEVLKHKFVLLDADEFVYQYMEDKRQDFPMSDINKVMKKASVGLAGCKNVLAQVAKRLDSSDGGVVDRKKFLEATRDVWGSCLTYHEAITLSRAFEEEDRQVSYVKMLSAF</sequence>
<keyword evidence="5" id="KW-0206">Cytoskeleton</keyword>
<dbReference type="RefSeq" id="XP_031023555.1">
    <property type="nucleotide sequence ID" value="XM_031170429.1"/>
</dbReference>
<evidence type="ECO:0000256" key="2">
    <source>
        <dbReference type="ARBA" id="ARBA00004245"/>
    </source>
</evidence>
<accession>A0A507BRM2</accession>
<evidence type="ECO:0000256" key="1">
    <source>
        <dbReference type="ARBA" id="ARBA00004138"/>
    </source>
</evidence>
<proteinExistence type="predicted"/>
<dbReference type="AlphaFoldDB" id="A0A507BRM2"/>
<organism evidence="8 9">
    <name type="scientific">Synchytrium microbalum</name>
    <dbReference type="NCBI Taxonomy" id="1806994"/>
    <lineage>
        <taxon>Eukaryota</taxon>
        <taxon>Fungi</taxon>
        <taxon>Fungi incertae sedis</taxon>
        <taxon>Chytridiomycota</taxon>
        <taxon>Chytridiomycota incertae sedis</taxon>
        <taxon>Chytridiomycetes</taxon>
        <taxon>Synchytriales</taxon>
        <taxon>Synchytriaceae</taxon>
        <taxon>Synchytrium</taxon>
    </lineage>
</organism>
<gene>
    <name evidence="8" type="ORF">SmJEL517_g04501</name>
</gene>
<keyword evidence="6" id="KW-0966">Cell projection</keyword>
<dbReference type="FunFam" id="2.30.29.170:FF:000002">
    <property type="entry name" value="EF-hand domain (C-terminal) containing 1"/>
    <property type="match status" value="1"/>
</dbReference>
<keyword evidence="4" id="KW-0677">Repeat</keyword>
<dbReference type="PROSITE" id="PS51336">
    <property type="entry name" value="DM10"/>
    <property type="match status" value="3"/>
</dbReference>
<name>A0A507BRM2_9FUNG</name>
<evidence type="ECO:0000259" key="7">
    <source>
        <dbReference type="PROSITE" id="PS51336"/>
    </source>
</evidence>
<evidence type="ECO:0000256" key="6">
    <source>
        <dbReference type="ARBA" id="ARBA00023273"/>
    </source>
</evidence>
<dbReference type="GO" id="GO:0007052">
    <property type="term" value="P:mitotic spindle organization"/>
    <property type="evidence" value="ECO:0007669"/>
    <property type="project" value="TreeGrafter"/>
</dbReference>
<keyword evidence="9" id="KW-1185">Reference proteome</keyword>
<dbReference type="Pfam" id="PF06565">
    <property type="entry name" value="DM10_dom"/>
    <property type="match status" value="3"/>
</dbReference>
<dbReference type="GO" id="GO:0043014">
    <property type="term" value="F:alpha-tubulin binding"/>
    <property type="evidence" value="ECO:0007669"/>
    <property type="project" value="TreeGrafter"/>
</dbReference>
<dbReference type="FunFam" id="2.30.29.170:FF:000001">
    <property type="entry name" value="EF-hand domain containing 1"/>
    <property type="match status" value="1"/>
</dbReference>
<feature type="domain" description="DM10" evidence="7">
    <location>
        <begin position="415"/>
        <end position="522"/>
    </location>
</feature>
<evidence type="ECO:0000313" key="8">
    <source>
        <dbReference type="EMBL" id="TPX32330.1"/>
    </source>
</evidence>
<dbReference type="SMART" id="SM00676">
    <property type="entry name" value="DM10"/>
    <property type="match status" value="3"/>
</dbReference>
<dbReference type="OrthoDB" id="10255210at2759"/>
<dbReference type="GO" id="GO:0072686">
    <property type="term" value="C:mitotic spindle"/>
    <property type="evidence" value="ECO:0007669"/>
    <property type="project" value="TreeGrafter"/>
</dbReference>
<dbReference type="GO" id="GO:0005930">
    <property type="term" value="C:axoneme"/>
    <property type="evidence" value="ECO:0007669"/>
    <property type="project" value="TreeGrafter"/>
</dbReference>
<dbReference type="InterPro" id="IPR040193">
    <property type="entry name" value="EFHC1/EFHC2/EFHB"/>
</dbReference>
<evidence type="ECO:0000256" key="4">
    <source>
        <dbReference type="ARBA" id="ARBA00022737"/>
    </source>
</evidence>
<dbReference type="EMBL" id="QEAO01000031">
    <property type="protein sequence ID" value="TPX32330.1"/>
    <property type="molecule type" value="Genomic_DNA"/>
</dbReference>